<dbReference type="NCBIfam" id="TIGR00031">
    <property type="entry name" value="UDP-GALP_mutase"/>
    <property type="match status" value="1"/>
</dbReference>
<dbReference type="PANTHER" id="PTHR21197:SF0">
    <property type="entry name" value="UDP-GALACTOPYRANOSE MUTASE"/>
    <property type="match status" value="1"/>
</dbReference>
<sequence>MSNRYDTLIVGCGYAGSILAERLATQCGQRVLMVDRRDHIGGNAYDYYDEHGVLVHKYGPHIFHTNSDKVVEYLSQFTEWRPYEHRVVASVDGKHVPMPINRTTVNELYGLALETDEEVQAFYDERAEPMDFIRNSEDVVVAKVGRELYEKFFRGYTRKQWERDPSELDKSVCARIPLRTNDDDRYFGDAFQQMPADGYTAIFDRMLDHPNIEVRTSTEFTDVEDQVEYGHLVWTGPIDEFFGERFGKLPYRSLEFELRSEPTPDGGLKLPRATVNEPSFDVPYTRTTEYRHMTGQLEHDWTTMHVEYPRSEGDPYYPIPNEETQALYKRYAALAAERDDVTFVGRLARYQYLNMDQVVGQALATFEKLVASGRVEASGTRA</sequence>
<gene>
    <name evidence="7" type="ORF">AVDCRST_MAG85-1749</name>
</gene>
<evidence type="ECO:0000256" key="3">
    <source>
        <dbReference type="ARBA" id="ARBA00022630"/>
    </source>
</evidence>
<accession>A0A6J4SKD1</accession>
<proteinExistence type="inferred from homology"/>
<feature type="domain" description="UDP-galactopyranose mutase C-terminal" evidence="6">
    <location>
        <begin position="151"/>
        <end position="352"/>
    </location>
</feature>
<dbReference type="GO" id="GO:0005829">
    <property type="term" value="C:cytosol"/>
    <property type="evidence" value="ECO:0007669"/>
    <property type="project" value="TreeGrafter"/>
</dbReference>
<reference evidence="7" key="1">
    <citation type="submission" date="2020-02" db="EMBL/GenBank/DDBJ databases">
        <authorList>
            <person name="Meier V. D."/>
        </authorList>
    </citation>
    <scope>NUCLEOTIDE SEQUENCE</scope>
    <source>
        <strain evidence="7">AVDCRST_MAG85</strain>
    </source>
</reference>
<evidence type="ECO:0000256" key="5">
    <source>
        <dbReference type="ARBA" id="ARBA00023235"/>
    </source>
</evidence>
<dbReference type="InterPro" id="IPR004379">
    <property type="entry name" value="UDP-GALP_mutase"/>
</dbReference>
<dbReference type="GO" id="GO:0008767">
    <property type="term" value="F:UDP-galactopyranose mutase activity"/>
    <property type="evidence" value="ECO:0007669"/>
    <property type="project" value="UniProtKB-EC"/>
</dbReference>
<name>A0A6J4SKD1_9ACTN</name>
<organism evidence="7">
    <name type="scientific">uncultured Solirubrobacteraceae bacterium</name>
    <dbReference type="NCBI Taxonomy" id="1162706"/>
    <lineage>
        <taxon>Bacteria</taxon>
        <taxon>Bacillati</taxon>
        <taxon>Actinomycetota</taxon>
        <taxon>Thermoleophilia</taxon>
        <taxon>Solirubrobacterales</taxon>
        <taxon>Solirubrobacteraceae</taxon>
        <taxon>environmental samples</taxon>
    </lineage>
</organism>
<evidence type="ECO:0000313" key="7">
    <source>
        <dbReference type="EMBL" id="CAA9500944.1"/>
    </source>
</evidence>
<dbReference type="InterPro" id="IPR015899">
    <property type="entry name" value="UDP-GalPyranose_mutase_C"/>
</dbReference>
<keyword evidence="3" id="KW-0285">Flavoprotein</keyword>
<dbReference type="Gene3D" id="3.40.50.720">
    <property type="entry name" value="NAD(P)-binding Rossmann-like Domain"/>
    <property type="match status" value="3"/>
</dbReference>
<dbReference type="GO" id="GO:0050660">
    <property type="term" value="F:flavin adenine dinucleotide binding"/>
    <property type="evidence" value="ECO:0007669"/>
    <property type="project" value="TreeGrafter"/>
</dbReference>
<evidence type="ECO:0000256" key="2">
    <source>
        <dbReference type="ARBA" id="ARBA00009321"/>
    </source>
</evidence>
<dbReference type="SUPFAM" id="SSF54373">
    <property type="entry name" value="FAD-linked reductases, C-terminal domain"/>
    <property type="match status" value="1"/>
</dbReference>
<dbReference type="PANTHER" id="PTHR21197">
    <property type="entry name" value="UDP-GALACTOPYRANOSE MUTASE"/>
    <property type="match status" value="1"/>
</dbReference>
<dbReference type="SUPFAM" id="SSF51971">
    <property type="entry name" value="Nucleotide-binding domain"/>
    <property type="match status" value="1"/>
</dbReference>
<dbReference type="EC" id="5.4.99.9" evidence="7"/>
<evidence type="ECO:0000259" key="6">
    <source>
        <dbReference type="Pfam" id="PF03275"/>
    </source>
</evidence>
<comment type="cofactor">
    <cofactor evidence="1">
        <name>FAD</name>
        <dbReference type="ChEBI" id="CHEBI:57692"/>
    </cofactor>
</comment>
<evidence type="ECO:0000256" key="4">
    <source>
        <dbReference type="ARBA" id="ARBA00022827"/>
    </source>
</evidence>
<comment type="similarity">
    <text evidence="2">Belongs to the UDP-galactopyranose/dTDP-fucopyranose mutase family.</text>
</comment>
<dbReference type="AlphaFoldDB" id="A0A6J4SKD1"/>
<keyword evidence="5 7" id="KW-0413">Isomerase</keyword>
<dbReference type="Pfam" id="PF13450">
    <property type="entry name" value="NAD_binding_8"/>
    <property type="match status" value="1"/>
</dbReference>
<keyword evidence="4" id="KW-0274">FAD</keyword>
<evidence type="ECO:0000256" key="1">
    <source>
        <dbReference type="ARBA" id="ARBA00001974"/>
    </source>
</evidence>
<protein>
    <submittedName>
        <fullName evidence="7">UDP-galactopyranose mutase</fullName>
        <ecNumber evidence="7">5.4.99.9</ecNumber>
    </submittedName>
</protein>
<dbReference type="Pfam" id="PF03275">
    <property type="entry name" value="GLF"/>
    <property type="match status" value="1"/>
</dbReference>
<dbReference type="EMBL" id="CADCVT010000191">
    <property type="protein sequence ID" value="CAA9500944.1"/>
    <property type="molecule type" value="Genomic_DNA"/>
</dbReference>